<keyword evidence="1" id="KW-0812">Transmembrane</keyword>
<dbReference type="Proteomes" id="UP000669060">
    <property type="component" value="Unassembled WGS sequence"/>
</dbReference>
<dbReference type="SUPFAM" id="SSF55785">
    <property type="entry name" value="PYP-like sensor domain (PAS domain)"/>
    <property type="match status" value="2"/>
</dbReference>
<dbReference type="InterPro" id="IPR035965">
    <property type="entry name" value="PAS-like_dom_sf"/>
</dbReference>
<dbReference type="Pfam" id="PF08447">
    <property type="entry name" value="PAS_3"/>
    <property type="match status" value="1"/>
</dbReference>
<dbReference type="SMART" id="SM00091">
    <property type="entry name" value="PAS"/>
    <property type="match status" value="2"/>
</dbReference>
<feature type="domain" description="EAL" evidence="4">
    <location>
        <begin position="502"/>
        <end position="756"/>
    </location>
</feature>
<protein>
    <submittedName>
        <fullName evidence="6">EAL domain-containing protein</fullName>
    </submittedName>
</protein>
<dbReference type="InterPro" id="IPR029787">
    <property type="entry name" value="Nucleotide_cyclase"/>
</dbReference>
<dbReference type="Gene3D" id="3.30.450.20">
    <property type="entry name" value="PAS domain"/>
    <property type="match status" value="2"/>
</dbReference>
<dbReference type="InterPro" id="IPR000700">
    <property type="entry name" value="PAS-assoc_C"/>
</dbReference>
<name>A0ABS3TR86_9PSED</name>
<evidence type="ECO:0000259" key="4">
    <source>
        <dbReference type="PROSITE" id="PS50883"/>
    </source>
</evidence>
<feature type="domain" description="PAS" evidence="2">
    <location>
        <begin position="204"/>
        <end position="248"/>
    </location>
</feature>
<dbReference type="PANTHER" id="PTHR44757:SF2">
    <property type="entry name" value="BIOFILM ARCHITECTURE MAINTENANCE PROTEIN MBAA"/>
    <property type="match status" value="1"/>
</dbReference>
<dbReference type="EMBL" id="JAELYA010000004">
    <property type="protein sequence ID" value="MBO3276186.1"/>
    <property type="molecule type" value="Genomic_DNA"/>
</dbReference>
<dbReference type="PROSITE" id="PS50883">
    <property type="entry name" value="EAL"/>
    <property type="match status" value="1"/>
</dbReference>
<dbReference type="InterPro" id="IPR035919">
    <property type="entry name" value="EAL_sf"/>
</dbReference>
<dbReference type="Gene3D" id="3.20.20.450">
    <property type="entry name" value="EAL domain"/>
    <property type="match status" value="1"/>
</dbReference>
<feature type="domain" description="PAS" evidence="2">
    <location>
        <begin position="79"/>
        <end position="151"/>
    </location>
</feature>
<dbReference type="SUPFAM" id="SSF141868">
    <property type="entry name" value="EAL domain-like"/>
    <property type="match status" value="1"/>
</dbReference>
<organism evidence="6 7">
    <name type="scientific">Pseudomonas schmalbachii</name>
    <dbReference type="NCBI Taxonomy" id="2816993"/>
    <lineage>
        <taxon>Bacteria</taxon>
        <taxon>Pseudomonadati</taxon>
        <taxon>Pseudomonadota</taxon>
        <taxon>Gammaproteobacteria</taxon>
        <taxon>Pseudomonadales</taxon>
        <taxon>Pseudomonadaceae</taxon>
        <taxon>Pseudomonas</taxon>
    </lineage>
</organism>
<accession>A0ABS3TR86</accession>
<dbReference type="SUPFAM" id="SSF55073">
    <property type="entry name" value="Nucleotide cyclase"/>
    <property type="match status" value="1"/>
</dbReference>
<feature type="transmembrane region" description="Helical" evidence="1">
    <location>
        <begin position="48"/>
        <end position="66"/>
    </location>
</feature>
<evidence type="ECO:0000259" key="2">
    <source>
        <dbReference type="PROSITE" id="PS50112"/>
    </source>
</evidence>
<dbReference type="RefSeq" id="WP_208314204.1">
    <property type="nucleotide sequence ID" value="NZ_JAELYA010000004.1"/>
</dbReference>
<dbReference type="SMART" id="SM00267">
    <property type="entry name" value="GGDEF"/>
    <property type="match status" value="1"/>
</dbReference>
<dbReference type="InterPro" id="IPR001633">
    <property type="entry name" value="EAL_dom"/>
</dbReference>
<feature type="transmembrane region" description="Helical" evidence="1">
    <location>
        <begin position="7"/>
        <end position="28"/>
    </location>
</feature>
<feature type="domain" description="GGDEF" evidence="5">
    <location>
        <begin position="361"/>
        <end position="493"/>
    </location>
</feature>
<dbReference type="InterPro" id="IPR043128">
    <property type="entry name" value="Rev_trsase/Diguanyl_cyclase"/>
</dbReference>
<dbReference type="InterPro" id="IPR000014">
    <property type="entry name" value="PAS"/>
</dbReference>
<gene>
    <name evidence="6" type="ORF">JFY56_13195</name>
</gene>
<feature type="domain" description="PAC" evidence="3">
    <location>
        <begin position="277"/>
        <end position="329"/>
    </location>
</feature>
<dbReference type="Pfam" id="PF13426">
    <property type="entry name" value="PAS_9"/>
    <property type="match status" value="1"/>
</dbReference>
<dbReference type="NCBIfam" id="TIGR00254">
    <property type="entry name" value="GGDEF"/>
    <property type="match status" value="1"/>
</dbReference>
<reference evidence="6 7" key="1">
    <citation type="submission" date="2020-12" db="EMBL/GenBank/DDBJ databases">
        <title>Pseudomonas schmalbachii sp. nov. isolated from millipede gut.</title>
        <authorList>
            <person name="Shelomi M."/>
        </authorList>
    </citation>
    <scope>NUCLEOTIDE SEQUENCE [LARGE SCALE GENOMIC DNA]</scope>
    <source>
        <strain evidence="6 7">Milli4</strain>
    </source>
</reference>
<evidence type="ECO:0000256" key="1">
    <source>
        <dbReference type="SAM" id="Phobius"/>
    </source>
</evidence>
<dbReference type="SMART" id="SM00052">
    <property type="entry name" value="EAL"/>
    <property type="match status" value="1"/>
</dbReference>
<dbReference type="CDD" id="cd01949">
    <property type="entry name" value="GGDEF"/>
    <property type="match status" value="1"/>
</dbReference>
<dbReference type="InterPro" id="IPR000160">
    <property type="entry name" value="GGDEF_dom"/>
</dbReference>
<dbReference type="Pfam" id="PF00563">
    <property type="entry name" value="EAL"/>
    <property type="match status" value="1"/>
</dbReference>
<sequence>MRPHLSALRICLIYLVLAISWVLLSEHFLQLRFGDSDEYLKWMSEKKYLFLAVTAAILYVLLLRQFKRQAAAYAAMEQSEQRLNRALEAVEDGIWDWDLRTNKVFYSPGFARLFGLPRESLSDEYELWESRLHPEDREATLAAHQAHLAGDTPQLDCVYRLLHTDGSYRWIHSRGRVIRDESGEPLRMTGVCSDITDQRSKDDYLRQAAAVFETTQEGLLVTDLQGTIVHVNPSFTRITGYSADEVLGHDPSMLKSGRQDATFYKAMWHALLSEGAWNGEIWNRRKSGEVYPQWQHIRAVYNEQGQLTHYVALFSDLSNVKRSQKELEFLVHRDPLTGLPNRLLLRERIEQAMAHAEIERGSGALLVLDLDHFKHINDSLGHAAGDLLIKAVAERLRECLDENSSLARLGADEFAVVLRSQHEYHASRTAQRLLEAMHDPFYVDGNPIYMSVSLGVSLYPDDAQDVDHLLQHADAALFQAKASGRNAYAFYTPELTARAHSHVQVEAALRQALERDELRVFFQPVHEIASGRVVGAEALVRWQHPHLGMVPPGMFIPVAEESGLITSIDAWVLQQACRQIRSWLDQGIALDFVAVNLSSRLFNRGGLMQRVESVLKETGLPAHYLELEVTESAVMQNVDQALQQLSQLRMLGVRLAIDDFGTGYSSLMRLKKMPVHKLKIDQGFIAGLPDDSEDAAIACAVIALAHSMGLKVVAEGVEHADQAAFLREYACDMGQGYWYGRPRPASEMNWQSKAEVTDLGEYKN</sequence>
<evidence type="ECO:0000313" key="7">
    <source>
        <dbReference type="Proteomes" id="UP000669060"/>
    </source>
</evidence>
<keyword evidence="7" id="KW-1185">Reference proteome</keyword>
<dbReference type="CDD" id="cd00130">
    <property type="entry name" value="PAS"/>
    <property type="match status" value="2"/>
</dbReference>
<evidence type="ECO:0000259" key="5">
    <source>
        <dbReference type="PROSITE" id="PS50887"/>
    </source>
</evidence>
<evidence type="ECO:0000259" key="3">
    <source>
        <dbReference type="PROSITE" id="PS50113"/>
    </source>
</evidence>
<evidence type="ECO:0000313" key="6">
    <source>
        <dbReference type="EMBL" id="MBO3276186.1"/>
    </source>
</evidence>
<dbReference type="SMART" id="SM00086">
    <property type="entry name" value="PAC"/>
    <property type="match status" value="2"/>
</dbReference>
<keyword evidence="1" id="KW-0472">Membrane</keyword>
<dbReference type="Pfam" id="PF00990">
    <property type="entry name" value="GGDEF"/>
    <property type="match status" value="1"/>
</dbReference>
<dbReference type="NCBIfam" id="TIGR00229">
    <property type="entry name" value="sensory_box"/>
    <property type="match status" value="2"/>
</dbReference>
<dbReference type="InterPro" id="IPR052155">
    <property type="entry name" value="Biofilm_reg_signaling"/>
</dbReference>
<dbReference type="CDD" id="cd01948">
    <property type="entry name" value="EAL"/>
    <property type="match status" value="1"/>
</dbReference>
<dbReference type="PROSITE" id="PS50112">
    <property type="entry name" value="PAS"/>
    <property type="match status" value="2"/>
</dbReference>
<comment type="caution">
    <text evidence="6">The sequence shown here is derived from an EMBL/GenBank/DDBJ whole genome shotgun (WGS) entry which is preliminary data.</text>
</comment>
<dbReference type="InterPro" id="IPR001610">
    <property type="entry name" value="PAC"/>
</dbReference>
<dbReference type="PROSITE" id="PS50113">
    <property type="entry name" value="PAC"/>
    <property type="match status" value="2"/>
</dbReference>
<feature type="domain" description="PAC" evidence="3">
    <location>
        <begin position="155"/>
        <end position="207"/>
    </location>
</feature>
<dbReference type="InterPro" id="IPR013655">
    <property type="entry name" value="PAS_fold_3"/>
</dbReference>
<keyword evidence="1" id="KW-1133">Transmembrane helix</keyword>
<proteinExistence type="predicted"/>
<dbReference type="Gene3D" id="3.30.70.270">
    <property type="match status" value="1"/>
</dbReference>
<dbReference type="PANTHER" id="PTHR44757">
    <property type="entry name" value="DIGUANYLATE CYCLASE DGCP"/>
    <property type="match status" value="1"/>
</dbReference>
<dbReference type="PROSITE" id="PS50887">
    <property type="entry name" value="GGDEF"/>
    <property type="match status" value="1"/>
</dbReference>